<evidence type="ECO:0000313" key="1">
    <source>
        <dbReference type="EMBL" id="QNM00588.1"/>
    </source>
</evidence>
<dbReference type="EMBL" id="CP060632">
    <property type="protein sequence ID" value="QNM00588.1"/>
    <property type="molecule type" value="Genomic_DNA"/>
</dbReference>
<dbReference type="KEGG" id="wcp:H9Q76_04705"/>
<keyword evidence="2" id="KW-1185">Reference proteome</keyword>
<dbReference type="AlphaFoldDB" id="A0A7G9FPV6"/>
<gene>
    <name evidence="1" type="ORF">H9Q76_04705</name>
</gene>
<dbReference type="Proteomes" id="UP000515819">
    <property type="component" value="Chromosome"/>
</dbReference>
<dbReference type="RefSeq" id="WP_249321746.1">
    <property type="nucleotide sequence ID" value="NZ_CP060632.1"/>
</dbReference>
<accession>A0A7G9FPV6</accession>
<proteinExistence type="predicted"/>
<reference evidence="1 2" key="1">
    <citation type="submission" date="2020-08" db="EMBL/GenBank/DDBJ databases">
        <authorList>
            <person name="Liu C."/>
            <person name="Sun Q."/>
        </authorList>
    </citation>
    <scope>NUCLEOTIDE SEQUENCE [LARGE SCALE GENOMIC DNA]</scope>
    <source>
        <strain evidence="1 2">NSJ-4</strain>
    </source>
</reference>
<evidence type="ECO:0000313" key="2">
    <source>
        <dbReference type="Proteomes" id="UP000515819"/>
    </source>
</evidence>
<sequence>MPFAKKTPRYNKMQKLFIDGKEITLIEHLQELRTKNKITKKKISNIVKQNDTWYSQIERNGKNGDDNRQKTIYKPDLINIISIVKYGANNISELGNYKAQSEVYLDKIIKAVPLEESSIPLEWYQLPNSRTPEEQEKLFESLMDSINTSLRQSFYNLKYNDKNDYLNKLKEINASLKLDVCFIISLAGLPFSEFLYEADQNRIDTLLKSIMETMDHRENTSTENNTSTNYFYYNEILDKIKNYIEIAKYTRRNSFEILPVDDMFPNNPNPPK</sequence>
<name>A0A7G9FPV6_9FIRM</name>
<organism evidence="1 2">
    <name type="scientific">Wujia chipingensis</name>
    <dbReference type="NCBI Taxonomy" id="2763670"/>
    <lineage>
        <taxon>Bacteria</taxon>
        <taxon>Bacillati</taxon>
        <taxon>Bacillota</taxon>
        <taxon>Clostridia</taxon>
        <taxon>Lachnospirales</taxon>
        <taxon>Lachnospiraceae</taxon>
        <taxon>Wujia</taxon>
    </lineage>
</organism>
<protein>
    <submittedName>
        <fullName evidence="1">Uncharacterized protein</fullName>
    </submittedName>
</protein>